<evidence type="ECO:0000256" key="1">
    <source>
        <dbReference type="ARBA" id="ARBA00008645"/>
    </source>
</evidence>
<organism evidence="2 3">
    <name type="scientific">Jiangella anatolica</name>
    <dbReference type="NCBI Taxonomy" id="2670374"/>
    <lineage>
        <taxon>Bacteria</taxon>
        <taxon>Bacillati</taxon>
        <taxon>Actinomycetota</taxon>
        <taxon>Actinomycetes</taxon>
        <taxon>Jiangellales</taxon>
        <taxon>Jiangellaceae</taxon>
        <taxon>Jiangella</taxon>
    </lineage>
</organism>
<name>A0A2W2BD90_9ACTN</name>
<comment type="similarity">
    <text evidence="1">Belongs to the AB hydrolase superfamily.</text>
</comment>
<evidence type="ECO:0000313" key="2">
    <source>
        <dbReference type="EMBL" id="PZF85601.1"/>
    </source>
</evidence>
<evidence type="ECO:0000313" key="3">
    <source>
        <dbReference type="Proteomes" id="UP000248764"/>
    </source>
</evidence>
<keyword evidence="3" id="KW-1185">Reference proteome</keyword>
<dbReference type="AlphaFoldDB" id="A0A2W2BD90"/>
<evidence type="ECO:0008006" key="4">
    <source>
        <dbReference type="Google" id="ProtNLM"/>
    </source>
</evidence>
<accession>A0A2W2BD90</accession>
<dbReference type="SUPFAM" id="SSF53474">
    <property type="entry name" value="alpha/beta-Hydrolases"/>
    <property type="match status" value="1"/>
</dbReference>
<reference evidence="2 3" key="1">
    <citation type="submission" date="2018-01" db="EMBL/GenBank/DDBJ databases">
        <title>Draft genome sequence of Jiangella sp. GTF31.</title>
        <authorList>
            <person name="Sahin N."/>
            <person name="Ay H."/>
            <person name="Saygin H."/>
        </authorList>
    </citation>
    <scope>NUCLEOTIDE SEQUENCE [LARGE SCALE GENOMIC DNA]</scope>
    <source>
        <strain evidence="2 3">GTF31</strain>
    </source>
</reference>
<proteinExistence type="inferred from homology"/>
<comment type="caution">
    <text evidence="2">The sequence shown here is derived from an EMBL/GenBank/DDBJ whole genome shotgun (WGS) entry which is preliminary data.</text>
</comment>
<gene>
    <name evidence="2" type="ORF">C1I92_04340</name>
</gene>
<sequence length="405" mass="44144">MTADLFAGYDRRFRRALDTAPERRPWVDDERMSILAAARRCLGLDPQLVPSLEVRTGQVGETAGEAWTTEHLQATSWPGVWCAADLYLPQVNGPAPAVILACGHADGAKRAPAYRALAGLLARQGVAVLVSDNLGQGERAAMGHQEVPGVFACDLSLQGLIVMETMAWLRWLRADPRIDRARIGLVGNSGGGLLSLLAGALCRDDLAVVSSSGFPSRFTFVARKEKQLCHCTLLPGIVGELEMWQLYGSIAPTPLLLFQGRDDHFFPEDLFWETARRTFTAFDRAGAAGRFAAEVLPGGHGWDARRRRLLARFVCAHLGVLWQETVTDPPQPPLPACLPAWPRAALTTEQLARRLSGCDREAADLADVFPSDVPSEPVPLLRGDPRLIAAQYEAFLRDGLAVSLR</sequence>
<protein>
    <recommendedName>
        <fullName evidence="4">Acetyl xylan esterase domain-containing protein</fullName>
    </recommendedName>
</protein>
<dbReference type="InterPro" id="IPR029058">
    <property type="entry name" value="AB_hydrolase_fold"/>
</dbReference>
<dbReference type="Gene3D" id="3.40.50.1820">
    <property type="entry name" value="alpha/beta hydrolase"/>
    <property type="match status" value="1"/>
</dbReference>
<dbReference type="PANTHER" id="PTHR22946">
    <property type="entry name" value="DIENELACTONE HYDROLASE DOMAIN-CONTAINING PROTEIN-RELATED"/>
    <property type="match status" value="1"/>
</dbReference>
<dbReference type="EMBL" id="POTW01000007">
    <property type="protein sequence ID" value="PZF85601.1"/>
    <property type="molecule type" value="Genomic_DNA"/>
</dbReference>
<dbReference type="InterPro" id="IPR050261">
    <property type="entry name" value="FrsA_esterase"/>
</dbReference>
<dbReference type="PANTHER" id="PTHR22946:SF8">
    <property type="entry name" value="ACETYL XYLAN ESTERASE DOMAIN-CONTAINING PROTEIN"/>
    <property type="match status" value="1"/>
</dbReference>
<dbReference type="Proteomes" id="UP000248764">
    <property type="component" value="Unassembled WGS sequence"/>
</dbReference>
<dbReference type="RefSeq" id="WP_111253441.1">
    <property type="nucleotide sequence ID" value="NZ_POTW01000007.1"/>
</dbReference>